<keyword evidence="10" id="KW-0539">Nucleus</keyword>
<feature type="domain" description="C2H2-type" evidence="13">
    <location>
        <begin position="595"/>
        <end position="625"/>
    </location>
</feature>
<feature type="region of interest" description="Disordered" evidence="12">
    <location>
        <begin position="1"/>
        <end position="88"/>
    </location>
</feature>
<keyword evidence="6" id="KW-0862">Zinc</keyword>
<reference evidence="15" key="1">
    <citation type="submission" date="2025-08" db="UniProtKB">
        <authorList>
            <consortium name="RefSeq"/>
        </authorList>
    </citation>
    <scope>IDENTIFICATION</scope>
</reference>
<keyword evidence="7" id="KW-0805">Transcription regulation</keyword>
<feature type="compositionally biased region" description="Polar residues" evidence="12">
    <location>
        <begin position="682"/>
        <end position="704"/>
    </location>
</feature>
<evidence type="ECO:0000256" key="7">
    <source>
        <dbReference type="ARBA" id="ARBA00023015"/>
    </source>
</evidence>
<dbReference type="InterPro" id="IPR013087">
    <property type="entry name" value="Znf_C2H2_type"/>
</dbReference>
<evidence type="ECO:0000256" key="9">
    <source>
        <dbReference type="ARBA" id="ARBA00023163"/>
    </source>
</evidence>
<feature type="region of interest" description="Disordered" evidence="12">
    <location>
        <begin position="624"/>
        <end position="704"/>
    </location>
</feature>
<protein>
    <submittedName>
        <fullName evidence="15">Zinc finger protein GLI4-like isoform X3</fullName>
    </submittedName>
</protein>
<comment type="similarity">
    <text evidence="2">Belongs to the GLI C2H2-type zinc-finger protein family.</text>
</comment>
<feature type="compositionally biased region" description="Polar residues" evidence="12">
    <location>
        <begin position="1480"/>
        <end position="1496"/>
    </location>
</feature>
<evidence type="ECO:0000256" key="2">
    <source>
        <dbReference type="ARBA" id="ARBA00010831"/>
    </source>
</evidence>
<dbReference type="GO" id="GO:0008270">
    <property type="term" value="F:zinc ion binding"/>
    <property type="evidence" value="ECO:0007669"/>
    <property type="project" value="UniProtKB-KW"/>
</dbReference>
<dbReference type="Pfam" id="PF00096">
    <property type="entry name" value="zf-C2H2"/>
    <property type="match status" value="2"/>
</dbReference>
<dbReference type="InterPro" id="IPR036236">
    <property type="entry name" value="Znf_C2H2_sf"/>
</dbReference>
<feature type="compositionally biased region" description="Basic and acidic residues" evidence="12">
    <location>
        <begin position="633"/>
        <end position="661"/>
    </location>
</feature>
<dbReference type="FunFam" id="3.30.160.60:FF:000031">
    <property type="entry name" value="GLI family zinc finger 3"/>
    <property type="match status" value="1"/>
</dbReference>
<evidence type="ECO:0000256" key="11">
    <source>
        <dbReference type="PROSITE-ProRule" id="PRU00042"/>
    </source>
</evidence>
<keyword evidence="3" id="KW-0479">Metal-binding</keyword>
<organism evidence="14 15">
    <name type="scientific">Octopus sinensis</name>
    <name type="common">East Asian common octopus</name>
    <dbReference type="NCBI Taxonomy" id="2607531"/>
    <lineage>
        <taxon>Eukaryota</taxon>
        <taxon>Metazoa</taxon>
        <taxon>Spiralia</taxon>
        <taxon>Lophotrochozoa</taxon>
        <taxon>Mollusca</taxon>
        <taxon>Cephalopoda</taxon>
        <taxon>Coleoidea</taxon>
        <taxon>Octopodiformes</taxon>
        <taxon>Octopoda</taxon>
        <taxon>Incirrata</taxon>
        <taxon>Octopodidae</taxon>
        <taxon>Octopus</taxon>
    </lineage>
</organism>
<feature type="compositionally biased region" description="Polar residues" evidence="12">
    <location>
        <begin position="250"/>
        <end position="274"/>
    </location>
</feature>
<evidence type="ECO:0000256" key="12">
    <source>
        <dbReference type="SAM" id="MobiDB-lite"/>
    </source>
</evidence>
<feature type="compositionally biased region" description="Polar residues" evidence="12">
    <location>
        <begin position="61"/>
        <end position="73"/>
    </location>
</feature>
<feature type="compositionally biased region" description="Low complexity" evidence="12">
    <location>
        <begin position="1293"/>
        <end position="1302"/>
    </location>
</feature>
<dbReference type="PANTHER" id="PTHR45718">
    <property type="entry name" value="TRANSCRIPTIONAL ACTIVATOR CUBITUS INTERRUPTUS"/>
    <property type="match status" value="1"/>
</dbReference>
<feature type="region of interest" description="Disordered" evidence="12">
    <location>
        <begin position="1480"/>
        <end position="1503"/>
    </location>
</feature>
<feature type="compositionally biased region" description="Polar residues" evidence="12">
    <location>
        <begin position="664"/>
        <end position="673"/>
    </location>
</feature>
<gene>
    <name evidence="15" type="primary">LOC115220746</name>
</gene>
<dbReference type="FunFam" id="3.30.160.60:FF:000068">
    <property type="entry name" value="GLI family zinc finger 3"/>
    <property type="match status" value="1"/>
</dbReference>
<feature type="region of interest" description="Disordered" evidence="12">
    <location>
        <begin position="1228"/>
        <end position="1252"/>
    </location>
</feature>
<dbReference type="PANTHER" id="PTHR45718:SF4">
    <property type="entry name" value="TRANSCRIPTIONAL ACTIVATOR CUBITUS INTERRUPTUS"/>
    <property type="match status" value="1"/>
</dbReference>
<keyword evidence="4" id="KW-0677">Repeat</keyword>
<feature type="compositionally biased region" description="Polar residues" evidence="12">
    <location>
        <begin position="1348"/>
        <end position="1373"/>
    </location>
</feature>
<dbReference type="Pfam" id="PF23561">
    <property type="entry name" value="zf-C2H2_15"/>
    <property type="match status" value="1"/>
</dbReference>
<feature type="region of interest" description="Disordered" evidence="12">
    <location>
        <begin position="1279"/>
        <end position="1315"/>
    </location>
</feature>
<dbReference type="FunFam" id="3.30.160.60:FF:000048">
    <property type="entry name" value="GLI family zinc finger 3"/>
    <property type="match status" value="1"/>
</dbReference>
<dbReference type="Gene3D" id="3.30.160.60">
    <property type="entry name" value="Classic Zinc Finger"/>
    <property type="match status" value="5"/>
</dbReference>
<dbReference type="GO" id="GO:0000978">
    <property type="term" value="F:RNA polymerase II cis-regulatory region sequence-specific DNA binding"/>
    <property type="evidence" value="ECO:0007669"/>
    <property type="project" value="TreeGrafter"/>
</dbReference>
<dbReference type="GO" id="GO:0005634">
    <property type="term" value="C:nucleus"/>
    <property type="evidence" value="ECO:0007669"/>
    <property type="project" value="UniProtKB-SubCell"/>
</dbReference>
<dbReference type="Proteomes" id="UP000515154">
    <property type="component" value="Linkage group LG17"/>
</dbReference>
<dbReference type="GO" id="GO:0000981">
    <property type="term" value="F:DNA-binding transcription factor activity, RNA polymerase II-specific"/>
    <property type="evidence" value="ECO:0007669"/>
    <property type="project" value="TreeGrafter"/>
</dbReference>
<feature type="region of interest" description="Disordered" evidence="12">
    <location>
        <begin position="241"/>
        <end position="280"/>
    </location>
</feature>
<feature type="domain" description="C2H2-type" evidence="13">
    <location>
        <begin position="506"/>
        <end position="533"/>
    </location>
</feature>
<proteinExistence type="inferred from homology"/>
<evidence type="ECO:0000256" key="4">
    <source>
        <dbReference type="ARBA" id="ARBA00022737"/>
    </source>
</evidence>
<dbReference type="InterPro" id="IPR043359">
    <property type="entry name" value="GLI-like"/>
</dbReference>
<dbReference type="InterPro" id="IPR056436">
    <property type="entry name" value="Znf-C2H2_ZIC1-5/GLI1-3-like"/>
</dbReference>
<keyword evidence="5 11" id="KW-0863">Zinc-finger</keyword>
<sequence length="1590" mass="175625">MHLPKMSEENRSTTHIKTEAESTEGVEPHASSQNGSHKNRRGACSRTLSGHLSRVDEEPSTTEPSKEQSSSRVETVDRGVGPTPFPPHNVDPRIQHFFGGIPHQQFLDPRNGLLETSPYGIPFPYPTLPINQSLPLNTHTLEGRYHWPPPPPTAFHHPTPGLSSSPSHPEVSILSMRSPINADAVPHFTSRLHWEQLQRNLYHNQLASRRCSPASLPGFPIGSAGSLIDYPSPLSLSQRSMFSEIPPTPGSGSITLPASLESSRLTSPRPTNISKSRKRALSHSPISDYFDIQSLTRSSEGSLQLTPLPHNSRSSSAASGSYGHLSAASFGAVSPAHQHIPTAPYLRATAFAPSPFFYPVMHPMFARQPPLGQVLPPSSQPIAHPIPKHEPQMSSSTSKCDAGSSVVSSSTMEQAADIFKRSKIKKEVECLQAVSDPGEEDEEKACAEDLQRGSNHIPQEGEPDFIETNCHWDECLREFETQEDLVRHINQDHIQLNKKSFVCKWRECNREEKPFKAQYMLVVHMRRHTGEKPHKCSFEGCSKAYSRLENLKTHLRSHTGEKPYMCEFPGCTKAFSNASDRAKHQNRTHSSAKPYVCKAPNCTKRYTDPSSLRKHVKTVHGPEFYANKKHKGNEHGHCNPKTEPDHNKDYKDDGNNKKVEDCLTVTSLQVASSSHRRKPRDTMSSSTGPSHQLSPDSSPEVNVTCSTDHHNDLIEDHITGGSQITSTVNTDALEEESDIPDVDEVDIPWQNTLVTRTNRLNTARNINSKLKGRVLNKTPAMSILPELPNVMNNGNRRCNGHTQLTISDLSNKIPQIKNNPQHKRIADLTGRQELYTTLGNPPVRRDSNTSSTSSYMSSMRSENSPYPYGSVGSQFSSRRSSDSSQLSTHLSITNSPYEYDITGNLPMSSRRSSGECSNIGNMTAQLQKASLGSQTNLMNSSSLKNKYQNERLARFFATRRENDGARTSTPARTPLPHEIPNREIRRASDPVRTADPNFAALKSLQRFHSLNMMRPLPIPNNMRSLLSKTDSMNTFNSSRSSIATDYSIAEDQESGIGVAMDTVDNEALLEENMLEDNEDIIIPDDMQKFLNERYGVYSIFPLSNGYIGGGTGDGNEMANVANGNSNNNSNGNGRDVNISPMHAPSQHYMTNQNTNHQTSNTCSSQNNSAQGQVYGMGQNYLGNNLNQGMAYSAEQIMAMTGNNSTNPSPAAMQASMAQIQRWNAANQNFNQSNNGTLPAISGNSAPGTPSYGMNMANLQQNSGVLDQNLITQPLNNQWIMSQGNKPGMESRNQQQQQQQQQQTYGSSSPNNILKLPSLPTQKQERKSPQVQVPHISQSQIPARAKAINRSQHNVRQQLQQQMLSNNRSSVPPQQQGMYNTSNPYNQPLPNVHSNLYVQQQQQATNATGCLQPHPPPGPPPPANYAPSTNLMSSSTQQQQIAPVVPSTVMYNQSQTNPSVSALLGRPSCQLGSEQVQNSFPSTLEMSPGCNQVTSSTDKARNPSEPPIEDFMDNINSISTENLIDNITSLSAENNNRHLLYSPSNLPNSRMSQASRYTNMSLLSTDNMVVNDMSSVLTQLAEENKFLHMRP</sequence>
<evidence type="ECO:0000256" key="6">
    <source>
        <dbReference type="ARBA" id="ARBA00022833"/>
    </source>
</evidence>
<feature type="region of interest" description="Disordered" evidence="12">
    <location>
        <begin position="836"/>
        <end position="889"/>
    </location>
</feature>
<evidence type="ECO:0000256" key="5">
    <source>
        <dbReference type="ARBA" id="ARBA00022771"/>
    </source>
</evidence>
<dbReference type="FunFam" id="3.30.160.60:FF:000036">
    <property type="entry name" value="GLI family zinc finger 3"/>
    <property type="match status" value="1"/>
</dbReference>
<dbReference type="FunFam" id="3.30.160.60:FF:000019">
    <property type="entry name" value="GLI family zinc finger 3"/>
    <property type="match status" value="1"/>
</dbReference>
<evidence type="ECO:0000256" key="8">
    <source>
        <dbReference type="ARBA" id="ARBA00023125"/>
    </source>
</evidence>
<feature type="compositionally biased region" description="Basic and acidic residues" evidence="12">
    <location>
        <begin position="1"/>
        <end position="20"/>
    </location>
</feature>
<evidence type="ECO:0000256" key="10">
    <source>
        <dbReference type="ARBA" id="ARBA00023242"/>
    </source>
</evidence>
<keyword evidence="9" id="KW-0804">Transcription</keyword>
<evidence type="ECO:0000313" key="14">
    <source>
        <dbReference type="Proteomes" id="UP000515154"/>
    </source>
</evidence>
<dbReference type="RefSeq" id="XP_036366435.1">
    <property type="nucleotide sequence ID" value="XM_036510542.1"/>
</dbReference>
<accession>A0A7E6FGF9</accession>
<comment type="subcellular location">
    <subcellularLocation>
        <location evidence="1">Nucleus</location>
    </subcellularLocation>
</comment>
<evidence type="ECO:0000259" key="13">
    <source>
        <dbReference type="PROSITE" id="PS50157"/>
    </source>
</evidence>
<keyword evidence="8" id="KW-0238">DNA-binding</keyword>
<keyword evidence="14" id="KW-1185">Reference proteome</keyword>
<evidence type="ECO:0000313" key="15">
    <source>
        <dbReference type="RefSeq" id="XP_036366435.1"/>
    </source>
</evidence>
<feature type="domain" description="C2H2-type" evidence="13">
    <location>
        <begin position="534"/>
        <end position="563"/>
    </location>
</feature>
<feature type="region of interest" description="Disordered" evidence="12">
    <location>
        <begin position="1347"/>
        <end position="1373"/>
    </location>
</feature>
<evidence type="ECO:0000256" key="1">
    <source>
        <dbReference type="ARBA" id="ARBA00004123"/>
    </source>
</evidence>
<name>A0A7E6FGF9_9MOLL</name>
<feature type="compositionally biased region" description="Low complexity" evidence="12">
    <location>
        <begin position="848"/>
        <end position="889"/>
    </location>
</feature>
<dbReference type="SMART" id="SM00355">
    <property type="entry name" value="ZnF_C2H2"/>
    <property type="match status" value="5"/>
</dbReference>
<feature type="domain" description="C2H2-type" evidence="13">
    <location>
        <begin position="564"/>
        <end position="594"/>
    </location>
</feature>
<dbReference type="PROSITE" id="PS50157">
    <property type="entry name" value="ZINC_FINGER_C2H2_2"/>
    <property type="match status" value="4"/>
</dbReference>
<dbReference type="PROSITE" id="PS00028">
    <property type="entry name" value="ZINC_FINGER_C2H2_1"/>
    <property type="match status" value="4"/>
</dbReference>
<evidence type="ECO:0000256" key="3">
    <source>
        <dbReference type="ARBA" id="ARBA00022723"/>
    </source>
</evidence>
<dbReference type="SUPFAM" id="SSF57667">
    <property type="entry name" value="beta-beta-alpha zinc fingers"/>
    <property type="match status" value="3"/>
</dbReference>